<dbReference type="RefSeq" id="WP_234128770.1">
    <property type="nucleotide sequence ID" value="NZ_JAHYQA010000005.1"/>
</dbReference>
<name>A0AAW4Z4J8_BACT4</name>
<dbReference type="EMBL" id="JAHYQA010000005">
    <property type="protein sequence ID" value="MCE9237655.1"/>
    <property type="molecule type" value="Genomic_DNA"/>
</dbReference>
<evidence type="ECO:0000313" key="3">
    <source>
        <dbReference type="Proteomes" id="UP001200544"/>
    </source>
</evidence>
<comment type="caution">
    <text evidence="2">The sequence shown here is derived from an EMBL/GenBank/DDBJ whole genome shotgun (WGS) entry which is preliminary data.</text>
</comment>
<organism evidence="2 3">
    <name type="scientific">Bacteroides thetaiotaomicron</name>
    <dbReference type="NCBI Taxonomy" id="818"/>
    <lineage>
        <taxon>Bacteria</taxon>
        <taxon>Pseudomonadati</taxon>
        <taxon>Bacteroidota</taxon>
        <taxon>Bacteroidia</taxon>
        <taxon>Bacteroidales</taxon>
        <taxon>Bacteroidaceae</taxon>
        <taxon>Bacteroides</taxon>
    </lineage>
</organism>
<dbReference type="InterPro" id="IPR011460">
    <property type="entry name" value="Lcl_C"/>
</dbReference>
<sequence length="269" mass="29833">MDKNIANAMLLRLNKQDQIEALKSIGFTTVNENTPASDIAKYMQWSGTLLDLSLATLRIEDGEQVFFTASEWNSMSANNRSKYIRIGIRLRAECHQFIIAKSDCVDAGGNKTFKWGGYGTDLRGLKNYGSGNQGLYDTFDGKENTDVIIETLAGVKDTQGTVGAPAAEVARAYKACTLESDGIEDTTVWNLPALGELMLMAKYKTEINELITSMFGNQNIFINDWYWSSTEYDASSSWYVNFGNGYVSPGNRQNAYRVRPLAAINTLSL</sequence>
<proteinExistence type="predicted"/>
<dbReference type="AlphaFoldDB" id="A0AAW4Z4J8"/>
<evidence type="ECO:0000259" key="1">
    <source>
        <dbReference type="Pfam" id="PF07603"/>
    </source>
</evidence>
<reference evidence="2" key="1">
    <citation type="submission" date="2021-07" db="EMBL/GenBank/DDBJ databases">
        <title>Comparative genomics of Bacteroides fragilis group isolates reveals species-dependent resistance mechanisms and validates clinical tools for resistance prediction.</title>
        <authorList>
            <person name="Wallace M.J."/>
            <person name="Jean S."/>
            <person name="Wallace M.A."/>
            <person name="Carey-Ann B.D."/>
            <person name="Dantas G."/>
        </authorList>
    </citation>
    <scope>NUCLEOTIDE SEQUENCE</scope>
    <source>
        <strain evidence="2">BJH_160</strain>
    </source>
</reference>
<protein>
    <submittedName>
        <fullName evidence="2">DUF1566 domain-containing protein</fullName>
    </submittedName>
</protein>
<gene>
    <name evidence="2" type="ORF">K0H07_10885</name>
</gene>
<dbReference type="Pfam" id="PF07603">
    <property type="entry name" value="Lcl_C"/>
    <property type="match status" value="1"/>
</dbReference>
<evidence type="ECO:0000313" key="2">
    <source>
        <dbReference type="EMBL" id="MCE9237655.1"/>
    </source>
</evidence>
<feature type="domain" description="Lcl C-terminal" evidence="1">
    <location>
        <begin position="171"/>
        <end position="260"/>
    </location>
</feature>
<accession>A0AAW4Z4J8</accession>
<dbReference type="Proteomes" id="UP001200544">
    <property type="component" value="Unassembled WGS sequence"/>
</dbReference>